<dbReference type="CDD" id="cd05157">
    <property type="entry name" value="ETNK_euk"/>
    <property type="match status" value="1"/>
</dbReference>
<evidence type="ECO:0000256" key="2">
    <source>
        <dbReference type="ARBA" id="ARBA00023264"/>
    </source>
</evidence>
<name>A0AAV7XCU1_9NEOP</name>
<evidence type="ECO:0000313" key="6">
    <source>
        <dbReference type="EMBL" id="KAJ1521421.1"/>
    </source>
</evidence>
<evidence type="ECO:0000313" key="7">
    <source>
        <dbReference type="Proteomes" id="UP001075354"/>
    </source>
</evidence>
<comment type="pathway">
    <text evidence="3">Phospholipid metabolism; phosphatidylethanolamine biosynthesis; phosphatidylethanolamine from ethanolamine: step 1/3.</text>
</comment>
<dbReference type="EMBL" id="JAPTSV010000013">
    <property type="protein sequence ID" value="KAJ1521421.1"/>
    <property type="molecule type" value="Genomic_DNA"/>
</dbReference>
<dbReference type="GO" id="GO:0005737">
    <property type="term" value="C:cytoplasm"/>
    <property type="evidence" value="ECO:0007669"/>
    <property type="project" value="TreeGrafter"/>
</dbReference>
<keyword evidence="1" id="KW-0594">Phospholipid biosynthesis</keyword>
<dbReference type="AlphaFoldDB" id="A0AAV7XCU1"/>
<reference evidence="6" key="1">
    <citation type="submission" date="2022-12" db="EMBL/GenBank/DDBJ databases">
        <title>Chromosome-level genome assembly of the bean flower thrips Megalurothrips usitatus.</title>
        <authorList>
            <person name="Ma L."/>
            <person name="Liu Q."/>
            <person name="Li H."/>
            <person name="Cai W."/>
        </authorList>
    </citation>
    <scope>NUCLEOTIDE SEQUENCE</scope>
    <source>
        <strain evidence="6">Cailab_2022a</strain>
    </source>
</reference>
<keyword evidence="1" id="KW-0444">Lipid biosynthesis</keyword>
<dbReference type="InterPro" id="IPR011009">
    <property type="entry name" value="Kinase-like_dom_sf"/>
</dbReference>
<dbReference type="SUPFAM" id="SSF56112">
    <property type="entry name" value="Protein kinase-like (PK-like)"/>
    <property type="match status" value="1"/>
</dbReference>
<evidence type="ECO:0000256" key="1">
    <source>
        <dbReference type="ARBA" id="ARBA00023209"/>
    </source>
</evidence>
<sequence>MIQKTMDVNSVLKRFKPATSGWSLAMAKVPHVDVSVEQERLYEGAAEILASIRPGWKLCGVKYKLFTDGITNKLVHCSVPGDVLLIRVYGQNTDLLIDRGAELRNIQLLQGVGFAPKLYATFNNGLAYEFVPGSTLDVDTVRDPAVYPLVARRVAQLHAVSAKEALQPDQPRSKPILWDSLSRYLAVIRDAFKDPAKKQRFVEKIGGLELLEKEFEDLQRQLSPLDSPVVMCHNDLLLANIILDPSQSSVTFIDYEYAGLNYQAFDIGNHFAEFAGVSTVDYSLYPDKDLQFKWLEIYLEEYNALQAGLSPPTKVVPKDVEKLYIQVNKFALASHFLWVLWALVQSEHSAIEFEFFEYATIRLKEYHTKKNAFLSLELSS</sequence>
<organism evidence="6 7">
    <name type="scientific">Megalurothrips usitatus</name>
    <name type="common">bean blossom thrips</name>
    <dbReference type="NCBI Taxonomy" id="439358"/>
    <lineage>
        <taxon>Eukaryota</taxon>
        <taxon>Metazoa</taxon>
        <taxon>Ecdysozoa</taxon>
        <taxon>Arthropoda</taxon>
        <taxon>Hexapoda</taxon>
        <taxon>Insecta</taxon>
        <taxon>Pterygota</taxon>
        <taxon>Neoptera</taxon>
        <taxon>Paraneoptera</taxon>
        <taxon>Thysanoptera</taxon>
        <taxon>Terebrantia</taxon>
        <taxon>Thripoidea</taxon>
        <taxon>Thripidae</taxon>
        <taxon>Megalurothrips</taxon>
    </lineage>
</organism>
<keyword evidence="2" id="KW-1208">Phospholipid metabolism</keyword>
<dbReference type="Gene3D" id="3.30.200.20">
    <property type="entry name" value="Phosphorylase Kinase, domain 1"/>
    <property type="match status" value="1"/>
</dbReference>
<comment type="caution">
    <text evidence="6">The sequence shown here is derived from an EMBL/GenBank/DDBJ whole genome shotgun (WGS) entry which is preliminary data.</text>
</comment>
<evidence type="ECO:0000256" key="3">
    <source>
        <dbReference type="ARBA" id="ARBA00037883"/>
    </source>
</evidence>
<dbReference type="GO" id="GO:0004305">
    <property type="term" value="F:ethanolamine kinase activity"/>
    <property type="evidence" value="ECO:0007669"/>
    <property type="project" value="UniProtKB-EC"/>
</dbReference>
<comment type="similarity">
    <text evidence="4">Belongs to the choline/ethanolamine kinase family.</text>
</comment>
<keyword evidence="7" id="KW-1185">Reference proteome</keyword>
<evidence type="ECO:0000256" key="5">
    <source>
        <dbReference type="ARBA" id="ARBA00038874"/>
    </source>
</evidence>
<dbReference type="Proteomes" id="UP001075354">
    <property type="component" value="Chromosome 13"/>
</dbReference>
<dbReference type="Pfam" id="PF01633">
    <property type="entry name" value="Choline_kinase"/>
    <property type="match status" value="1"/>
</dbReference>
<dbReference type="Gene3D" id="3.90.1200.10">
    <property type="match status" value="1"/>
</dbReference>
<dbReference type="PANTHER" id="PTHR22603:SF66">
    <property type="entry name" value="ETHANOLAMINE KINASE"/>
    <property type="match status" value="1"/>
</dbReference>
<proteinExistence type="inferred from homology"/>
<dbReference type="EC" id="2.7.1.82" evidence="5"/>
<accession>A0AAV7XCU1</accession>
<gene>
    <name evidence="6" type="ORF">ONE63_003093</name>
</gene>
<protein>
    <recommendedName>
        <fullName evidence="5">ethanolamine kinase</fullName>
        <ecNumber evidence="5">2.7.1.82</ecNumber>
    </recommendedName>
</protein>
<evidence type="ECO:0000256" key="4">
    <source>
        <dbReference type="ARBA" id="ARBA00038211"/>
    </source>
</evidence>
<keyword evidence="1" id="KW-0443">Lipid metabolism</keyword>
<dbReference type="GO" id="GO:0006646">
    <property type="term" value="P:phosphatidylethanolamine biosynthetic process"/>
    <property type="evidence" value="ECO:0007669"/>
    <property type="project" value="TreeGrafter"/>
</dbReference>
<dbReference type="PANTHER" id="PTHR22603">
    <property type="entry name" value="CHOLINE/ETHANOALAMINE KINASE"/>
    <property type="match status" value="1"/>
</dbReference>